<dbReference type="OrthoDB" id="5355161at2759"/>
<keyword evidence="3" id="KW-0805">Transcription regulation</keyword>
<dbReference type="PRINTS" id="PR00755">
    <property type="entry name" value="AFLATOXINBRP"/>
</dbReference>
<dbReference type="EMBL" id="ML978129">
    <property type="protein sequence ID" value="KAF2096852.1"/>
    <property type="molecule type" value="Genomic_DNA"/>
</dbReference>
<reference evidence="7" key="1">
    <citation type="journal article" date="2020" name="Stud. Mycol.">
        <title>101 Dothideomycetes genomes: a test case for predicting lifestyles and emergence of pathogens.</title>
        <authorList>
            <person name="Haridas S."/>
            <person name="Albert R."/>
            <person name="Binder M."/>
            <person name="Bloem J."/>
            <person name="Labutti K."/>
            <person name="Salamov A."/>
            <person name="Andreopoulos B."/>
            <person name="Baker S."/>
            <person name="Barry K."/>
            <person name="Bills G."/>
            <person name="Bluhm B."/>
            <person name="Cannon C."/>
            <person name="Castanera R."/>
            <person name="Culley D."/>
            <person name="Daum C."/>
            <person name="Ezra D."/>
            <person name="Gonzalez J."/>
            <person name="Henrissat B."/>
            <person name="Kuo A."/>
            <person name="Liang C."/>
            <person name="Lipzen A."/>
            <person name="Lutzoni F."/>
            <person name="Magnuson J."/>
            <person name="Mondo S."/>
            <person name="Nolan M."/>
            <person name="Ohm R."/>
            <person name="Pangilinan J."/>
            <person name="Park H.-J."/>
            <person name="Ramirez L."/>
            <person name="Alfaro M."/>
            <person name="Sun H."/>
            <person name="Tritt A."/>
            <person name="Yoshinaga Y."/>
            <person name="Zwiers L.-H."/>
            <person name="Turgeon B."/>
            <person name="Goodwin S."/>
            <person name="Spatafora J."/>
            <person name="Crous P."/>
            <person name="Grigoriev I."/>
        </authorList>
    </citation>
    <scope>NUCLEOTIDE SEQUENCE</scope>
    <source>
        <strain evidence="7">CBS 133067</strain>
    </source>
</reference>
<protein>
    <recommendedName>
        <fullName evidence="6">Zn(2)-C6 fungal-type domain-containing protein</fullName>
    </recommendedName>
</protein>
<dbReference type="CDD" id="cd00067">
    <property type="entry name" value="GAL4"/>
    <property type="match status" value="1"/>
</dbReference>
<evidence type="ECO:0000259" key="6">
    <source>
        <dbReference type="PROSITE" id="PS50048"/>
    </source>
</evidence>
<dbReference type="AlphaFoldDB" id="A0A9P4M706"/>
<comment type="caution">
    <text evidence="7">The sequence shown here is derived from an EMBL/GenBank/DDBJ whole genome shotgun (WGS) entry which is preliminary data.</text>
</comment>
<dbReference type="InterPro" id="IPR001138">
    <property type="entry name" value="Zn2Cys6_DnaBD"/>
</dbReference>
<evidence type="ECO:0000313" key="7">
    <source>
        <dbReference type="EMBL" id="KAF2096852.1"/>
    </source>
</evidence>
<keyword evidence="8" id="KW-1185">Reference proteome</keyword>
<dbReference type="Proteomes" id="UP000799772">
    <property type="component" value="Unassembled WGS sequence"/>
</dbReference>
<keyword evidence="1" id="KW-0479">Metal-binding</keyword>
<evidence type="ECO:0000256" key="2">
    <source>
        <dbReference type="ARBA" id="ARBA00022833"/>
    </source>
</evidence>
<organism evidence="7 8">
    <name type="scientific">Rhizodiscina lignyota</name>
    <dbReference type="NCBI Taxonomy" id="1504668"/>
    <lineage>
        <taxon>Eukaryota</taxon>
        <taxon>Fungi</taxon>
        <taxon>Dikarya</taxon>
        <taxon>Ascomycota</taxon>
        <taxon>Pezizomycotina</taxon>
        <taxon>Dothideomycetes</taxon>
        <taxon>Pleosporomycetidae</taxon>
        <taxon>Aulographales</taxon>
        <taxon>Rhizodiscinaceae</taxon>
        <taxon>Rhizodiscina</taxon>
    </lineage>
</organism>
<evidence type="ECO:0000256" key="3">
    <source>
        <dbReference type="ARBA" id="ARBA00023015"/>
    </source>
</evidence>
<name>A0A9P4M706_9PEZI</name>
<dbReference type="PANTHER" id="PTHR47660:SF3">
    <property type="entry name" value="FINGER DOMAIN PROTEIN, PUTATIVE (AFU_ORTHOLOGUE AFUA_4G03310)-RELATED"/>
    <property type="match status" value="1"/>
</dbReference>
<evidence type="ECO:0000313" key="8">
    <source>
        <dbReference type="Proteomes" id="UP000799772"/>
    </source>
</evidence>
<keyword evidence="4" id="KW-0804">Transcription</keyword>
<dbReference type="GO" id="GO:0008270">
    <property type="term" value="F:zinc ion binding"/>
    <property type="evidence" value="ECO:0007669"/>
    <property type="project" value="InterPro"/>
</dbReference>
<dbReference type="SUPFAM" id="SSF57701">
    <property type="entry name" value="Zn2/Cys6 DNA-binding domain"/>
    <property type="match status" value="1"/>
</dbReference>
<dbReference type="PROSITE" id="PS00463">
    <property type="entry name" value="ZN2_CY6_FUNGAL_1"/>
    <property type="match status" value="1"/>
</dbReference>
<keyword evidence="5" id="KW-0539">Nucleus</keyword>
<gene>
    <name evidence="7" type="ORF">NA57DRAFT_58738</name>
</gene>
<dbReference type="SMART" id="SM00066">
    <property type="entry name" value="GAL4"/>
    <property type="match status" value="1"/>
</dbReference>
<dbReference type="Pfam" id="PF00172">
    <property type="entry name" value="Zn_clus"/>
    <property type="match status" value="1"/>
</dbReference>
<dbReference type="PANTHER" id="PTHR47660">
    <property type="entry name" value="TRANSCRIPTION FACTOR WITH C2H2 AND ZN(2)-CYS(6) DNA BINDING DOMAIN (EUROFUNG)-RELATED-RELATED"/>
    <property type="match status" value="1"/>
</dbReference>
<keyword evidence="2" id="KW-0862">Zinc</keyword>
<evidence type="ECO:0000256" key="5">
    <source>
        <dbReference type="ARBA" id="ARBA00023242"/>
    </source>
</evidence>
<sequence length="408" mass="45728">MANSSERNACRPCATAKRRCGKQTPQCQRCRRRGIECTYPPSKASSWIPCGTFIAQGNSSFTYSTLQSSLSSPLSQVTDGASLGLDLSGPFNGLWNDSLASTWFTSPETWKVTHSPQGEQRTFSIIHLKRQMAKLHSCIIQWAEEGSNAFVHPRLYQTRFPRCAQDAYTALLCYIHRTSSNERTIMQIMEDRIKQLLADHDTSIGNVSKDSAILDTLEHIARVQALLVYQVIGLYDGDIRLRHLAEASMPVLNNWMVQMVEHASQAVCLGSCIISLGSDEQRALGFGLPDFAHCENLPWYSWVVAESIRRTWIVASGSQAIFQMMKQACVPCMGGMMLTTRKGVWEAPSALAWVKLCSEVNVGLMQMTEVDKLFTEVTPEDVDDFAKIILDLQFGKERLERWGVQIED</sequence>
<dbReference type="Gene3D" id="4.10.240.10">
    <property type="entry name" value="Zn(2)-C6 fungal-type DNA-binding domain"/>
    <property type="match status" value="1"/>
</dbReference>
<feature type="domain" description="Zn(2)-C6 fungal-type" evidence="6">
    <location>
        <begin position="9"/>
        <end position="39"/>
    </location>
</feature>
<dbReference type="InterPro" id="IPR036864">
    <property type="entry name" value="Zn2-C6_fun-type_DNA-bd_sf"/>
</dbReference>
<evidence type="ECO:0000256" key="4">
    <source>
        <dbReference type="ARBA" id="ARBA00023163"/>
    </source>
</evidence>
<dbReference type="PROSITE" id="PS50048">
    <property type="entry name" value="ZN2_CY6_FUNGAL_2"/>
    <property type="match status" value="1"/>
</dbReference>
<dbReference type="GO" id="GO:0000981">
    <property type="term" value="F:DNA-binding transcription factor activity, RNA polymerase II-specific"/>
    <property type="evidence" value="ECO:0007669"/>
    <property type="project" value="InterPro"/>
</dbReference>
<accession>A0A9P4M706</accession>
<evidence type="ECO:0000256" key="1">
    <source>
        <dbReference type="ARBA" id="ARBA00022723"/>
    </source>
</evidence>
<proteinExistence type="predicted"/>